<keyword evidence="3" id="KW-1185">Reference proteome</keyword>
<proteinExistence type="predicted"/>
<name>A0A9J6BKF8_POLVA</name>
<accession>A0A9J6BKF8</accession>
<dbReference type="Proteomes" id="UP001107558">
    <property type="component" value="Chromosome 3"/>
</dbReference>
<dbReference type="AlphaFoldDB" id="A0A9J6BKF8"/>
<dbReference type="EMBL" id="JADBJN010000003">
    <property type="protein sequence ID" value="KAG5670369.1"/>
    <property type="molecule type" value="Genomic_DNA"/>
</dbReference>
<sequence>MNNFTISTYLMNFNKSKKTGTCKNCKKNVQWAKERVAAHKRTSCCNITEEEKKFFSKQKSEMSFQSTSTQSTSSSSLTEVRKISEKAQTEADRKLAKLFAQTKIPLRIVESAVFKELVKSLNPSYQLPCAKKLSEALNDN</sequence>
<evidence type="ECO:0000256" key="1">
    <source>
        <dbReference type="SAM" id="MobiDB-lite"/>
    </source>
</evidence>
<dbReference type="SUPFAM" id="SSF140996">
    <property type="entry name" value="Hermes dimerisation domain"/>
    <property type="match status" value="1"/>
</dbReference>
<protein>
    <submittedName>
        <fullName evidence="2">Uncharacterized protein</fullName>
    </submittedName>
</protein>
<organism evidence="2 3">
    <name type="scientific">Polypedilum vanderplanki</name>
    <name type="common">Sleeping chironomid midge</name>
    <dbReference type="NCBI Taxonomy" id="319348"/>
    <lineage>
        <taxon>Eukaryota</taxon>
        <taxon>Metazoa</taxon>
        <taxon>Ecdysozoa</taxon>
        <taxon>Arthropoda</taxon>
        <taxon>Hexapoda</taxon>
        <taxon>Insecta</taxon>
        <taxon>Pterygota</taxon>
        <taxon>Neoptera</taxon>
        <taxon>Endopterygota</taxon>
        <taxon>Diptera</taxon>
        <taxon>Nematocera</taxon>
        <taxon>Chironomoidea</taxon>
        <taxon>Chironomidae</taxon>
        <taxon>Chironominae</taxon>
        <taxon>Polypedilum</taxon>
        <taxon>Polypedilum</taxon>
    </lineage>
</organism>
<feature type="region of interest" description="Disordered" evidence="1">
    <location>
        <begin position="58"/>
        <end position="83"/>
    </location>
</feature>
<evidence type="ECO:0000313" key="3">
    <source>
        <dbReference type="Proteomes" id="UP001107558"/>
    </source>
</evidence>
<gene>
    <name evidence="2" type="ORF">PVAND_000640</name>
</gene>
<reference evidence="2" key="1">
    <citation type="submission" date="2021-03" db="EMBL/GenBank/DDBJ databases">
        <title>Chromosome level genome of the anhydrobiotic midge Polypedilum vanderplanki.</title>
        <authorList>
            <person name="Yoshida Y."/>
            <person name="Kikawada T."/>
            <person name="Gusev O."/>
        </authorList>
    </citation>
    <scope>NUCLEOTIDE SEQUENCE</scope>
    <source>
        <strain evidence="2">NIAS01</strain>
        <tissue evidence="2">Whole body or cell culture</tissue>
    </source>
</reference>
<feature type="compositionally biased region" description="Low complexity" evidence="1">
    <location>
        <begin position="61"/>
        <end position="76"/>
    </location>
</feature>
<dbReference type="OrthoDB" id="117690at2759"/>
<evidence type="ECO:0000313" key="2">
    <source>
        <dbReference type="EMBL" id="KAG5670369.1"/>
    </source>
</evidence>
<comment type="caution">
    <text evidence="2">The sequence shown here is derived from an EMBL/GenBank/DDBJ whole genome shotgun (WGS) entry which is preliminary data.</text>
</comment>